<dbReference type="RefSeq" id="WP_225552800.1">
    <property type="nucleotide sequence ID" value="NZ_JADEYP010000013.1"/>
</dbReference>
<dbReference type="EMBL" id="JADEYP010000013">
    <property type="protein sequence ID" value="MCA5005250.1"/>
    <property type="molecule type" value="Genomic_DNA"/>
</dbReference>
<feature type="domain" description="Knr4/Smi1-like" evidence="1">
    <location>
        <begin position="45"/>
        <end position="173"/>
    </location>
</feature>
<evidence type="ECO:0000313" key="2">
    <source>
        <dbReference type="EMBL" id="MCA5005250.1"/>
    </source>
</evidence>
<comment type="caution">
    <text evidence="2">The sequence shown here is derived from an EMBL/GenBank/DDBJ whole genome shotgun (WGS) entry which is preliminary data.</text>
</comment>
<dbReference type="Proteomes" id="UP001165302">
    <property type="component" value="Unassembled WGS sequence"/>
</dbReference>
<gene>
    <name evidence="2" type="ORF">IPZ78_08805</name>
</gene>
<keyword evidence="3" id="KW-1185">Reference proteome</keyword>
<dbReference type="Pfam" id="PF09346">
    <property type="entry name" value="SMI1_KNR4"/>
    <property type="match status" value="1"/>
</dbReference>
<organism evidence="2 3">
    <name type="scientific">Sphingobacterium bovistauri</name>
    <dbReference type="NCBI Taxonomy" id="2781959"/>
    <lineage>
        <taxon>Bacteria</taxon>
        <taxon>Pseudomonadati</taxon>
        <taxon>Bacteroidota</taxon>
        <taxon>Sphingobacteriia</taxon>
        <taxon>Sphingobacteriales</taxon>
        <taxon>Sphingobacteriaceae</taxon>
        <taxon>Sphingobacterium</taxon>
    </lineage>
</organism>
<protein>
    <submittedName>
        <fullName evidence="2">SMI1/KNR4 family protein</fullName>
    </submittedName>
</protein>
<sequence>MNYKNIIFENISKSEAQLQKLSLIGINYDKKLKKSLIEEYKNPTEISDKDIIQYENESNVLLPDEYKLFLLKTNGGSPSKNVYNLTSKKNFVIGHFFTLLSKVEMYTLRQNNNNDIRSFPNNFLAIADTVNGDYILLNIDNQSNDFGSVYLCSHEKNGATKKVSSTFESLLDKLYE</sequence>
<dbReference type="SUPFAM" id="SSF160631">
    <property type="entry name" value="SMI1/KNR4-like"/>
    <property type="match status" value="1"/>
</dbReference>
<evidence type="ECO:0000313" key="3">
    <source>
        <dbReference type="Proteomes" id="UP001165302"/>
    </source>
</evidence>
<accession>A0ABS7Z4X6</accession>
<name>A0ABS7Z4X6_9SPHI</name>
<dbReference type="Gene3D" id="3.40.1580.10">
    <property type="entry name" value="SMI1/KNR4-like"/>
    <property type="match status" value="1"/>
</dbReference>
<reference evidence="2" key="1">
    <citation type="submission" date="2020-10" db="EMBL/GenBank/DDBJ databases">
        <authorList>
            <person name="Lu T."/>
            <person name="Wang Q."/>
            <person name="Han X."/>
        </authorList>
    </citation>
    <scope>NUCLEOTIDE SEQUENCE</scope>
    <source>
        <strain evidence="2">WQ 366</strain>
    </source>
</reference>
<dbReference type="SMART" id="SM00860">
    <property type="entry name" value="SMI1_KNR4"/>
    <property type="match status" value="1"/>
</dbReference>
<proteinExistence type="predicted"/>
<dbReference type="InterPro" id="IPR018958">
    <property type="entry name" value="Knr4/Smi1-like_dom"/>
</dbReference>
<dbReference type="InterPro" id="IPR037883">
    <property type="entry name" value="Knr4/Smi1-like_sf"/>
</dbReference>
<evidence type="ECO:0000259" key="1">
    <source>
        <dbReference type="SMART" id="SM00860"/>
    </source>
</evidence>